<reference evidence="2 3" key="1">
    <citation type="journal article" date="2020" name="Mol. Biol. Evol.">
        <title>Interspecific Gene Flow and the Evolution of Specialization in Black and White Rhinoceros.</title>
        <authorList>
            <person name="Moodley Y."/>
            <person name="Westbury M.V."/>
            <person name="Russo I.M."/>
            <person name="Gopalakrishnan S."/>
            <person name="Rakotoarivelo A."/>
            <person name="Olsen R.A."/>
            <person name="Prost S."/>
            <person name="Tunstall T."/>
            <person name="Ryder O.A."/>
            <person name="Dalen L."/>
            <person name="Bruford M.W."/>
        </authorList>
    </citation>
    <scope>NUCLEOTIDE SEQUENCE [LARGE SCALE GENOMIC DNA]</scope>
    <source>
        <strain evidence="2">SBR-YM</strain>
        <tissue evidence="2">Skin</tissue>
    </source>
</reference>
<name>A0A7J7EGU7_DICBM</name>
<protein>
    <submittedName>
        <fullName evidence="2">Uncharacterized protein</fullName>
    </submittedName>
</protein>
<feature type="region of interest" description="Disordered" evidence="1">
    <location>
        <begin position="1"/>
        <end position="41"/>
    </location>
</feature>
<feature type="region of interest" description="Disordered" evidence="1">
    <location>
        <begin position="159"/>
        <end position="198"/>
    </location>
</feature>
<comment type="caution">
    <text evidence="2">The sequence shown here is derived from an EMBL/GenBank/DDBJ whole genome shotgun (WGS) entry which is preliminary data.</text>
</comment>
<accession>A0A7J7EGU7</accession>
<evidence type="ECO:0000313" key="3">
    <source>
        <dbReference type="Proteomes" id="UP000551758"/>
    </source>
</evidence>
<evidence type="ECO:0000256" key="1">
    <source>
        <dbReference type="SAM" id="MobiDB-lite"/>
    </source>
</evidence>
<proteinExistence type="predicted"/>
<evidence type="ECO:0000313" key="2">
    <source>
        <dbReference type="EMBL" id="KAF5914901.1"/>
    </source>
</evidence>
<sequence length="198" mass="22295">MQDRTTRRKVQTTRREQKGEEEEEKRKGREGKKKGERESKNTCFTLHRARPSNCFAHTRAHKAVSTGSSSCFLRIPLPLKRRLEQPCLHSSLAGKGDDATSTHLQWIVMGNCSKFLIKRNKQTYSSESSNLKTPNSCYNRLICRKAVGVEPAANVKAIRKASAHPQSQCHPGQPERSCDDEEEANPPHQEPLSTTTGQ</sequence>
<keyword evidence="3" id="KW-1185">Reference proteome</keyword>
<dbReference type="AlphaFoldDB" id="A0A7J7EGU7"/>
<feature type="compositionally biased region" description="Basic residues" evidence="1">
    <location>
        <begin position="1"/>
        <end position="12"/>
    </location>
</feature>
<dbReference type="Proteomes" id="UP000551758">
    <property type="component" value="Unassembled WGS sequence"/>
</dbReference>
<gene>
    <name evidence="2" type="ORF">HPG69_019733</name>
</gene>
<dbReference type="Gene3D" id="3.30.390.110">
    <property type="match status" value="1"/>
</dbReference>
<organism evidence="2 3">
    <name type="scientific">Diceros bicornis minor</name>
    <name type="common">South-central black rhinoceros</name>
    <dbReference type="NCBI Taxonomy" id="77932"/>
    <lineage>
        <taxon>Eukaryota</taxon>
        <taxon>Metazoa</taxon>
        <taxon>Chordata</taxon>
        <taxon>Craniata</taxon>
        <taxon>Vertebrata</taxon>
        <taxon>Euteleostomi</taxon>
        <taxon>Mammalia</taxon>
        <taxon>Eutheria</taxon>
        <taxon>Laurasiatheria</taxon>
        <taxon>Perissodactyla</taxon>
        <taxon>Rhinocerotidae</taxon>
        <taxon>Diceros</taxon>
    </lineage>
</organism>
<dbReference type="EMBL" id="JACDTQ010003061">
    <property type="protein sequence ID" value="KAF5914901.1"/>
    <property type="molecule type" value="Genomic_DNA"/>
</dbReference>